<keyword evidence="5" id="KW-0347">Helicase</keyword>
<dbReference type="PANTHER" id="PTHR10799">
    <property type="entry name" value="SNF2/RAD54 HELICASE FAMILY"/>
    <property type="match status" value="1"/>
</dbReference>
<feature type="compositionally biased region" description="Acidic residues" evidence="2">
    <location>
        <begin position="112"/>
        <end position="124"/>
    </location>
</feature>
<dbReference type="SMART" id="SM00490">
    <property type="entry name" value="HELICc"/>
    <property type="match status" value="1"/>
</dbReference>
<evidence type="ECO:0000313" key="6">
    <source>
        <dbReference type="Proteomes" id="UP000272400"/>
    </source>
</evidence>
<dbReference type="Proteomes" id="UP000272400">
    <property type="component" value="Unassembled WGS sequence"/>
</dbReference>
<dbReference type="GO" id="GO:0004386">
    <property type="term" value="F:helicase activity"/>
    <property type="evidence" value="ECO:0007669"/>
    <property type="project" value="UniProtKB-KW"/>
</dbReference>
<feature type="region of interest" description="Disordered" evidence="2">
    <location>
        <begin position="318"/>
        <end position="338"/>
    </location>
</feature>
<keyword evidence="6" id="KW-1185">Reference proteome</keyword>
<keyword evidence="5" id="KW-0547">Nucleotide-binding</keyword>
<dbReference type="InterPro" id="IPR022138">
    <property type="entry name" value="DUF3670"/>
</dbReference>
<dbReference type="Pfam" id="PF00271">
    <property type="entry name" value="Helicase_C"/>
    <property type="match status" value="1"/>
</dbReference>
<evidence type="ECO:0000259" key="3">
    <source>
        <dbReference type="PROSITE" id="PS51192"/>
    </source>
</evidence>
<dbReference type="GO" id="GO:0005524">
    <property type="term" value="F:ATP binding"/>
    <property type="evidence" value="ECO:0007669"/>
    <property type="project" value="InterPro"/>
</dbReference>
<dbReference type="PROSITE" id="PS51194">
    <property type="entry name" value="HELICASE_CTER"/>
    <property type="match status" value="1"/>
</dbReference>
<dbReference type="FunFam" id="3.40.50.300:FF:000533">
    <property type="entry name" value="Helicase, Snf2 family"/>
    <property type="match status" value="1"/>
</dbReference>
<gene>
    <name evidence="5" type="ORF">EDD29_0776</name>
</gene>
<organism evidence="5 6">
    <name type="scientific">Actinocorallia herbida</name>
    <dbReference type="NCBI Taxonomy" id="58109"/>
    <lineage>
        <taxon>Bacteria</taxon>
        <taxon>Bacillati</taxon>
        <taxon>Actinomycetota</taxon>
        <taxon>Actinomycetes</taxon>
        <taxon>Streptosporangiales</taxon>
        <taxon>Thermomonosporaceae</taxon>
        <taxon>Actinocorallia</taxon>
    </lineage>
</organism>
<sequence>MLVAHGVWHGGALCLWAEHDGERAAAVGVHPFATREFGGTALEGRVRGAARVTLEMLLPSAEGVPLPSGELGVSAAADSPALAVWKVPALVLDPFAAMGVLNAPFWRAASAEDGDEDEGGETGEDGAGPRLVAGTDLRFLAVVAEDALALARRGRVLPALREEDREFVAHWRAVADPGRLARLAAAMPAACRAAVPGGPAARVLAEALDGLVDTAVRAAAPHPLLPARTGKAPEHIPLAERWVEALTGPSGLVAREPGDDPADLRAELDSWFRAARPAEGLLRLTFRLVEPAPDPLGSAPASAPPGPERRSGLFEAAPTTLAESEPPSGRPVEEDPGDGAAWTPWRVEFLVQGTEDPSLLVPAARIWDGDTFLEGAEETLMAGLGRALRVFPDLAAALDSPVPAELPLDVAGAFRFLKGAAPLLAAAGFGVLLPTWAGKERLGLKLRTEDPGADNPDGASAKSGFGLGDLVEFRWEVAVGEETLAEDDLAELARLKTPLVRLRGRWVELDSEQLDTALEFLRHGGSGAMTAGQVVRAVIHAGEQSLPLVAVEAGGALGDLLSGEADRRVAPVPTPEGIAATLRPYQERGLAWLAFMEGLGLGALLADDMGLGKTLTVLSHLVRAVESGQQAPTLAVVPMSLVGTWRREAARFAPKLRVHVHHGAGRHKDAEALAAAAASADLVLTTYGTAARDADALGSVKWARLVCDEAQALKNSATRQAKALRSIPAPSRIALTGTPVENHLGELWSVMDFANPGLLGPKQAFRERFAAPIEAEGDEVAAAALQRATRPFILRRLKTDKSIITDLPEKQEMKVYCTLTVEQASLYQATVEDMLERIAEADPRKKRGLVLATMARLKQVCDHPALLLKDGSRLQGRSGKLERLEELCGQILEAGEKVLVFTQYAEFGTMLQPYLEARLDRPVLWLHGGTTRDQRDAMVQRFQGEEGPSVFLLSLKAAGTGLTLTAANHVVHFDRWWNPAVEDQATDRAFRIGQTRDVQVRKFVCAGTMEERVDEMIERKKALAEAVVGAGEDWLGELSVAELREVLTLSPDAVGG</sequence>
<dbReference type="CDD" id="cd18012">
    <property type="entry name" value="DEXQc_arch_SWI2_SNF2"/>
    <property type="match status" value="1"/>
</dbReference>
<dbReference type="RefSeq" id="WP_123662327.1">
    <property type="nucleotide sequence ID" value="NZ_RJKE01000001.1"/>
</dbReference>
<name>A0A3N1CPN6_9ACTN</name>
<dbReference type="InterPro" id="IPR014001">
    <property type="entry name" value="Helicase_ATP-bd"/>
</dbReference>
<evidence type="ECO:0000313" key="5">
    <source>
        <dbReference type="EMBL" id="ROO83281.1"/>
    </source>
</evidence>
<dbReference type="Gene3D" id="3.40.50.300">
    <property type="entry name" value="P-loop containing nucleotide triphosphate hydrolases"/>
    <property type="match status" value="1"/>
</dbReference>
<feature type="region of interest" description="Disordered" evidence="2">
    <location>
        <begin position="111"/>
        <end position="130"/>
    </location>
</feature>
<dbReference type="InterPro" id="IPR049730">
    <property type="entry name" value="SNF2/RAD54-like_C"/>
</dbReference>
<dbReference type="InterPro" id="IPR038718">
    <property type="entry name" value="SNF2-like_sf"/>
</dbReference>
<dbReference type="InterPro" id="IPR000330">
    <property type="entry name" value="SNF2_N"/>
</dbReference>
<dbReference type="SUPFAM" id="SSF52540">
    <property type="entry name" value="P-loop containing nucleoside triphosphate hydrolases"/>
    <property type="match status" value="2"/>
</dbReference>
<dbReference type="OrthoDB" id="9760715at2"/>
<feature type="domain" description="Helicase ATP-binding" evidence="3">
    <location>
        <begin position="594"/>
        <end position="757"/>
    </location>
</feature>
<dbReference type="SMART" id="SM00487">
    <property type="entry name" value="DEXDc"/>
    <property type="match status" value="1"/>
</dbReference>
<evidence type="ECO:0000256" key="1">
    <source>
        <dbReference type="ARBA" id="ARBA00022801"/>
    </source>
</evidence>
<dbReference type="GO" id="GO:0016787">
    <property type="term" value="F:hydrolase activity"/>
    <property type="evidence" value="ECO:0007669"/>
    <property type="project" value="UniProtKB-KW"/>
</dbReference>
<comment type="caution">
    <text evidence="5">The sequence shown here is derived from an EMBL/GenBank/DDBJ whole genome shotgun (WGS) entry which is preliminary data.</text>
</comment>
<reference evidence="5 6" key="1">
    <citation type="submission" date="2018-11" db="EMBL/GenBank/DDBJ databases">
        <title>Sequencing the genomes of 1000 actinobacteria strains.</title>
        <authorList>
            <person name="Klenk H.-P."/>
        </authorList>
    </citation>
    <scope>NUCLEOTIDE SEQUENCE [LARGE SCALE GENOMIC DNA]</scope>
    <source>
        <strain evidence="5 6">DSM 44254</strain>
    </source>
</reference>
<dbReference type="Pfam" id="PF12419">
    <property type="entry name" value="DUF3670"/>
    <property type="match status" value="1"/>
</dbReference>
<dbReference type="EMBL" id="RJKE01000001">
    <property type="protein sequence ID" value="ROO83281.1"/>
    <property type="molecule type" value="Genomic_DNA"/>
</dbReference>
<dbReference type="AlphaFoldDB" id="A0A3N1CPN6"/>
<dbReference type="InterPro" id="IPR001650">
    <property type="entry name" value="Helicase_C-like"/>
</dbReference>
<evidence type="ECO:0000256" key="2">
    <source>
        <dbReference type="SAM" id="MobiDB-lite"/>
    </source>
</evidence>
<feature type="domain" description="Helicase C-terminal" evidence="4">
    <location>
        <begin position="883"/>
        <end position="1039"/>
    </location>
</feature>
<keyword evidence="1" id="KW-0378">Hydrolase</keyword>
<evidence type="ECO:0000259" key="4">
    <source>
        <dbReference type="PROSITE" id="PS51194"/>
    </source>
</evidence>
<dbReference type="Pfam" id="PF00176">
    <property type="entry name" value="SNF2-rel_dom"/>
    <property type="match status" value="1"/>
</dbReference>
<dbReference type="Gene3D" id="3.40.50.10810">
    <property type="entry name" value="Tandem AAA-ATPase domain"/>
    <property type="match status" value="1"/>
</dbReference>
<accession>A0A3N1CPN6</accession>
<protein>
    <submittedName>
        <fullName evidence="5">SNF2 family DNA or RNA helicase</fullName>
    </submittedName>
</protein>
<dbReference type="CDD" id="cd18793">
    <property type="entry name" value="SF2_C_SNF"/>
    <property type="match status" value="1"/>
</dbReference>
<proteinExistence type="predicted"/>
<keyword evidence="5" id="KW-0067">ATP-binding</keyword>
<dbReference type="PROSITE" id="PS51192">
    <property type="entry name" value="HELICASE_ATP_BIND_1"/>
    <property type="match status" value="1"/>
</dbReference>
<dbReference type="InterPro" id="IPR027417">
    <property type="entry name" value="P-loop_NTPase"/>
</dbReference>